<dbReference type="GO" id="GO:0003824">
    <property type="term" value="F:catalytic activity"/>
    <property type="evidence" value="ECO:0007669"/>
    <property type="project" value="UniProtKB-ARBA"/>
</dbReference>
<dbReference type="PANTHER" id="PTHR43802:SF1">
    <property type="entry name" value="IP11341P-RELATED"/>
    <property type="match status" value="1"/>
</dbReference>
<dbReference type="Gene3D" id="3.90.226.10">
    <property type="entry name" value="2-enoyl-CoA Hydratase, Chain A, domain 1"/>
    <property type="match status" value="1"/>
</dbReference>
<dbReference type="Proteomes" id="UP001324634">
    <property type="component" value="Chromosome"/>
</dbReference>
<reference evidence="2 3" key="1">
    <citation type="submission" date="2023-11" db="EMBL/GenBank/DDBJ databases">
        <title>Peredibacter starrii A3.12.</title>
        <authorList>
            <person name="Mitchell R.J."/>
        </authorList>
    </citation>
    <scope>NUCLEOTIDE SEQUENCE [LARGE SCALE GENOMIC DNA]</scope>
    <source>
        <strain evidence="2 3">A3.12</strain>
    </source>
</reference>
<evidence type="ECO:0000313" key="3">
    <source>
        <dbReference type="Proteomes" id="UP001324634"/>
    </source>
</evidence>
<proteinExistence type="inferred from homology"/>
<dbReference type="EMBL" id="CP139487">
    <property type="protein sequence ID" value="WPU66366.1"/>
    <property type="molecule type" value="Genomic_DNA"/>
</dbReference>
<dbReference type="PANTHER" id="PTHR43802">
    <property type="entry name" value="ENOYL-COA HYDRATASE"/>
    <property type="match status" value="1"/>
</dbReference>
<dbReference type="CDD" id="cd06558">
    <property type="entry name" value="crotonase-like"/>
    <property type="match status" value="1"/>
</dbReference>
<dbReference type="Gene3D" id="1.10.12.10">
    <property type="entry name" value="Lyase 2-enoyl-coa Hydratase, Chain A, domain 2"/>
    <property type="match status" value="1"/>
</dbReference>
<dbReference type="InterPro" id="IPR029045">
    <property type="entry name" value="ClpP/crotonase-like_dom_sf"/>
</dbReference>
<accession>A0AAX4HSJ9</accession>
<name>A0AAX4HSJ9_9BACT</name>
<dbReference type="AlphaFoldDB" id="A0AAX4HSJ9"/>
<dbReference type="SUPFAM" id="SSF52096">
    <property type="entry name" value="ClpP/crotonase"/>
    <property type="match status" value="1"/>
</dbReference>
<gene>
    <name evidence="2" type="ORF">SOO65_06375</name>
</gene>
<dbReference type="KEGG" id="psti:SOO65_06375"/>
<protein>
    <submittedName>
        <fullName evidence="2">Enoyl-CoA hydratase-related protein</fullName>
    </submittedName>
</protein>
<evidence type="ECO:0000256" key="1">
    <source>
        <dbReference type="ARBA" id="ARBA00005254"/>
    </source>
</evidence>
<dbReference type="InterPro" id="IPR001753">
    <property type="entry name" value="Enoyl-CoA_hydra/iso"/>
</dbReference>
<organism evidence="2 3">
    <name type="scientific">Peredibacter starrii</name>
    <dbReference type="NCBI Taxonomy" id="28202"/>
    <lineage>
        <taxon>Bacteria</taxon>
        <taxon>Pseudomonadati</taxon>
        <taxon>Bdellovibrionota</taxon>
        <taxon>Bacteriovoracia</taxon>
        <taxon>Bacteriovoracales</taxon>
        <taxon>Bacteriovoracaceae</taxon>
        <taxon>Peredibacter</taxon>
    </lineage>
</organism>
<comment type="similarity">
    <text evidence="1">Belongs to the enoyl-CoA hydratase/isomerase family.</text>
</comment>
<dbReference type="InterPro" id="IPR014748">
    <property type="entry name" value="Enoyl-CoA_hydra_C"/>
</dbReference>
<evidence type="ECO:0000313" key="2">
    <source>
        <dbReference type="EMBL" id="WPU66366.1"/>
    </source>
</evidence>
<keyword evidence="3" id="KW-1185">Reference proteome</keyword>
<dbReference type="RefSeq" id="WP_321398502.1">
    <property type="nucleotide sequence ID" value="NZ_CP139487.1"/>
</dbReference>
<sequence>MSFYLRPFEDLLVEKKKHTLWITLNRPEASNAYSTGMVKALVEVLRFADIDNEIRAIVITGAGKNFCAGGDVKAMKGKSGMFAGGSNELRETYQAGIQQIPATIVNLKTPVIAMVNGAAVGAGCDLAAMCDMRIASEEAVFAETFAKVGLVPGDGGAFFLTRLIGFGKAMEMFLTCKMISATEAKNIGLVNQVVLPNDLKNRTEELADHLATLPPIALQMTKKAVIHSYQNDLNSHLELMAAYQGITQRSSDHFKALDGMIEKKTPTFDHN</sequence>
<dbReference type="Pfam" id="PF00378">
    <property type="entry name" value="ECH_1"/>
    <property type="match status" value="1"/>
</dbReference>